<dbReference type="Gene3D" id="2.40.70.10">
    <property type="entry name" value="Acid Proteases"/>
    <property type="match status" value="1"/>
</dbReference>
<dbReference type="AlphaFoldDB" id="A0A565B1X2"/>
<proteinExistence type="predicted"/>
<keyword evidence="2" id="KW-1185">Reference proteome</keyword>
<accession>A0A565B1X2</accession>
<sequence length="157" mass="17366">MENREGETQKAESGKMGSLLLLNALKASPTLKQMSKGLMYVEARVNKKPTRVMVEDEAVRLGVKWTKREGWMKTVNAKAQSVNGVASGIEMQLGSWSGPVNFSVIPMDDFKVVLGMDFMRQVMAIPLPALSSVCILEKGSQCMIPTIEEKSLKKTRM</sequence>
<comment type="caution">
    <text evidence="1">The sequence shown here is derived from an EMBL/GenBank/DDBJ whole genome shotgun (WGS) entry which is preliminary data.</text>
</comment>
<dbReference type="Proteomes" id="UP000489600">
    <property type="component" value="Unassembled WGS sequence"/>
</dbReference>
<dbReference type="EMBL" id="CABITT030000002">
    <property type="protein sequence ID" value="VVA94765.1"/>
    <property type="molecule type" value="Genomic_DNA"/>
</dbReference>
<evidence type="ECO:0000313" key="2">
    <source>
        <dbReference type="Proteomes" id="UP000489600"/>
    </source>
</evidence>
<dbReference type="CDD" id="cd00303">
    <property type="entry name" value="retropepsin_like"/>
    <property type="match status" value="1"/>
</dbReference>
<gene>
    <name evidence="1" type="ORF">ANE_LOCUS5210</name>
</gene>
<evidence type="ECO:0000313" key="1">
    <source>
        <dbReference type="EMBL" id="VVA94765.1"/>
    </source>
</evidence>
<evidence type="ECO:0008006" key="3">
    <source>
        <dbReference type="Google" id="ProtNLM"/>
    </source>
</evidence>
<organism evidence="1 2">
    <name type="scientific">Arabis nemorensis</name>
    <dbReference type="NCBI Taxonomy" id="586526"/>
    <lineage>
        <taxon>Eukaryota</taxon>
        <taxon>Viridiplantae</taxon>
        <taxon>Streptophyta</taxon>
        <taxon>Embryophyta</taxon>
        <taxon>Tracheophyta</taxon>
        <taxon>Spermatophyta</taxon>
        <taxon>Magnoliopsida</taxon>
        <taxon>eudicotyledons</taxon>
        <taxon>Gunneridae</taxon>
        <taxon>Pentapetalae</taxon>
        <taxon>rosids</taxon>
        <taxon>malvids</taxon>
        <taxon>Brassicales</taxon>
        <taxon>Brassicaceae</taxon>
        <taxon>Arabideae</taxon>
        <taxon>Arabis</taxon>
    </lineage>
</organism>
<protein>
    <recommendedName>
        <fullName evidence="3">Aspartic peptidase DDI1-type domain-containing protein</fullName>
    </recommendedName>
</protein>
<dbReference type="InterPro" id="IPR021109">
    <property type="entry name" value="Peptidase_aspartic_dom_sf"/>
</dbReference>
<name>A0A565B1X2_9BRAS</name>
<dbReference type="OrthoDB" id="1939491at2759"/>
<reference evidence="1" key="1">
    <citation type="submission" date="2019-07" db="EMBL/GenBank/DDBJ databases">
        <authorList>
            <person name="Dittberner H."/>
        </authorList>
    </citation>
    <scope>NUCLEOTIDE SEQUENCE [LARGE SCALE GENOMIC DNA]</scope>
</reference>